<sequence>MSAAAHQFPWLIDTPNDIIRIDPLRAAYRVTGIAFLCNHINCKKGPRPVPMIAEHKLYRAA</sequence>
<evidence type="ECO:0000313" key="1">
    <source>
        <dbReference type="EMBL" id="BBF70597.1"/>
    </source>
</evidence>
<gene>
    <name evidence="1" type="ORF">SBA_ch1_27970</name>
</gene>
<organism evidence="1 2">
    <name type="scientific">Sphingomonas bisphenolicum</name>
    <dbReference type="NCBI Taxonomy" id="296544"/>
    <lineage>
        <taxon>Bacteria</taxon>
        <taxon>Pseudomonadati</taxon>
        <taxon>Pseudomonadota</taxon>
        <taxon>Alphaproteobacteria</taxon>
        <taxon>Sphingomonadales</taxon>
        <taxon>Sphingomonadaceae</taxon>
        <taxon>Sphingomonas</taxon>
    </lineage>
</organism>
<reference evidence="1" key="1">
    <citation type="submission" date="2018-07" db="EMBL/GenBank/DDBJ databases">
        <title>Complete genome sequence of Sphingomonas bisphenolicum strain AO1, a bisphenol A degradative bacterium isolated from Japanese farm field.</title>
        <authorList>
            <person name="Murakami M."/>
            <person name="Koh M."/>
            <person name="Koba S."/>
            <person name="Matsumura Y."/>
        </authorList>
    </citation>
    <scope>NUCLEOTIDE SEQUENCE</scope>
    <source>
        <strain evidence="1">AO1</strain>
    </source>
</reference>
<evidence type="ECO:0000313" key="2">
    <source>
        <dbReference type="Proteomes" id="UP001059971"/>
    </source>
</evidence>
<proteinExistence type="predicted"/>
<name>A0ABM7G6E6_9SPHN</name>
<protein>
    <submittedName>
        <fullName evidence="1">Uncharacterized protein</fullName>
    </submittedName>
</protein>
<dbReference type="Proteomes" id="UP001059971">
    <property type="component" value="Chromosome 1"/>
</dbReference>
<dbReference type="EMBL" id="AP018817">
    <property type="protein sequence ID" value="BBF70597.1"/>
    <property type="molecule type" value="Genomic_DNA"/>
</dbReference>
<keyword evidence="2" id="KW-1185">Reference proteome</keyword>
<accession>A0ABM7G6E6</accession>